<dbReference type="GO" id="GO:0048487">
    <property type="term" value="F:beta-tubulin binding"/>
    <property type="evidence" value="ECO:0007669"/>
    <property type="project" value="InterPro"/>
</dbReference>
<dbReference type="AlphaFoldDB" id="A0A8H7CIX2"/>
<feature type="coiled-coil region" evidence="4">
    <location>
        <begin position="11"/>
        <end position="38"/>
    </location>
</feature>
<accession>A0A8H7CIX2</accession>
<dbReference type="GO" id="GO:0007021">
    <property type="term" value="P:tubulin complex assembly"/>
    <property type="evidence" value="ECO:0007669"/>
    <property type="project" value="UniProtKB-UniRule"/>
</dbReference>
<keyword evidence="3" id="KW-0206">Cytoskeleton</keyword>
<comment type="similarity">
    <text evidence="1 3">Belongs to the TBCA family.</text>
</comment>
<dbReference type="GO" id="GO:0005829">
    <property type="term" value="C:cytosol"/>
    <property type="evidence" value="ECO:0007669"/>
    <property type="project" value="TreeGrafter"/>
</dbReference>
<sequence length="125" mass="13989">MSETAALRRQLKIKSAATNRLKKELELYQKELVDQKIKTDKLIADGAEEWDIKNAVHGRAGANELLACQGKMTDESEKMIKDSTERLAKAYDQLRELIVSAKQDPALAQDEDFLKAEGILEETAA</sequence>
<evidence type="ECO:0000256" key="1">
    <source>
        <dbReference type="ARBA" id="ARBA00006806"/>
    </source>
</evidence>
<evidence type="ECO:0000256" key="2">
    <source>
        <dbReference type="ARBA" id="ARBA00023186"/>
    </source>
</evidence>
<dbReference type="OrthoDB" id="296187at2759"/>
<comment type="caution">
    <text evidence="5">The sequence shown here is derived from an EMBL/GenBank/DDBJ whole genome shotgun (WGS) entry which is preliminary data.</text>
</comment>
<dbReference type="EMBL" id="JACAZH010000033">
    <property type="protein sequence ID" value="KAF7337647.1"/>
    <property type="molecule type" value="Genomic_DNA"/>
</dbReference>
<dbReference type="GO" id="GO:0005874">
    <property type="term" value="C:microtubule"/>
    <property type="evidence" value="ECO:0007669"/>
    <property type="project" value="UniProtKB-KW"/>
</dbReference>
<keyword evidence="3" id="KW-0493">Microtubule</keyword>
<dbReference type="InterPro" id="IPR036126">
    <property type="entry name" value="TBCA_sf"/>
</dbReference>
<comment type="subunit">
    <text evidence="3">Supercomplex made of cofactors A to E. Cofactors A and D function by capturing and stabilizing tubulin in a quasi-native conformation. Cofactor E binds to the cofactor D-tubulin complex; interaction with cofactor C then causes the release of tubulin polypeptides that are committed to the native state.</text>
</comment>
<name>A0A8H7CIX2_9AGAR</name>
<evidence type="ECO:0000256" key="4">
    <source>
        <dbReference type="SAM" id="Coils"/>
    </source>
</evidence>
<evidence type="ECO:0000256" key="3">
    <source>
        <dbReference type="RuleBase" id="RU364030"/>
    </source>
</evidence>
<dbReference type="PANTHER" id="PTHR21500:SF0">
    <property type="entry name" value="TUBULIN-SPECIFIC CHAPERONE A"/>
    <property type="match status" value="1"/>
</dbReference>
<keyword evidence="4" id="KW-0175">Coiled coil</keyword>
<keyword evidence="6" id="KW-1185">Reference proteome</keyword>
<evidence type="ECO:0000313" key="5">
    <source>
        <dbReference type="EMBL" id="KAF7337647.1"/>
    </source>
</evidence>
<reference evidence="5" key="1">
    <citation type="submission" date="2020-05" db="EMBL/GenBank/DDBJ databases">
        <title>Mycena genomes resolve the evolution of fungal bioluminescence.</title>
        <authorList>
            <person name="Tsai I.J."/>
        </authorList>
    </citation>
    <scope>NUCLEOTIDE SEQUENCE</scope>
    <source>
        <strain evidence="5">160909Yilan</strain>
    </source>
</reference>
<dbReference type="InterPro" id="IPR004226">
    <property type="entry name" value="TBCA"/>
</dbReference>
<protein>
    <recommendedName>
        <fullName evidence="3">Tubulin-specific chaperone A</fullName>
    </recommendedName>
</protein>
<dbReference type="Gene3D" id="1.20.58.90">
    <property type="match status" value="1"/>
</dbReference>
<dbReference type="GO" id="GO:0007023">
    <property type="term" value="P:post-chaperonin tubulin folding pathway"/>
    <property type="evidence" value="ECO:0007669"/>
    <property type="project" value="UniProtKB-UniRule"/>
</dbReference>
<organism evidence="5 6">
    <name type="scientific">Mycena sanguinolenta</name>
    <dbReference type="NCBI Taxonomy" id="230812"/>
    <lineage>
        <taxon>Eukaryota</taxon>
        <taxon>Fungi</taxon>
        <taxon>Dikarya</taxon>
        <taxon>Basidiomycota</taxon>
        <taxon>Agaricomycotina</taxon>
        <taxon>Agaricomycetes</taxon>
        <taxon>Agaricomycetidae</taxon>
        <taxon>Agaricales</taxon>
        <taxon>Marasmiineae</taxon>
        <taxon>Mycenaceae</taxon>
        <taxon>Mycena</taxon>
    </lineage>
</organism>
<keyword evidence="3" id="KW-0963">Cytoplasm</keyword>
<dbReference type="Pfam" id="PF02970">
    <property type="entry name" value="TBCA"/>
    <property type="match status" value="1"/>
</dbReference>
<evidence type="ECO:0000313" key="6">
    <source>
        <dbReference type="Proteomes" id="UP000623467"/>
    </source>
</evidence>
<keyword evidence="2 3" id="KW-0143">Chaperone</keyword>
<comment type="subcellular location">
    <subcellularLocation>
        <location evidence="3">Cytoplasm</location>
        <location evidence="3">Cytoskeleton</location>
    </subcellularLocation>
</comment>
<dbReference type="Proteomes" id="UP000623467">
    <property type="component" value="Unassembled WGS sequence"/>
</dbReference>
<proteinExistence type="inferred from homology"/>
<gene>
    <name evidence="5" type="ORF">MSAN_02238000</name>
</gene>
<dbReference type="PANTHER" id="PTHR21500">
    <property type="entry name" value="TUBULIN-SPECIFIC CHAPERONE A"/>
    <property type="match status" value="1"/>
</dbReference>
<dbReference type="SUPFAM" id="SSF46988">
    <property type="entry name" value="Tubulin chaperone cofactor A"/>
    <property type="match status" value="1"/>
</dbReference>